<name>A0ABQ2DL54_9MICC</name>
<organism evidence="2 3">
    <name type="scientific">Glutamicibacter ardleyensis</name>
    <dbReference type="NCBI Taxonomy" id="225894"/>
    <lineage>
        <taxon>Bacteria</taxon>
        <taxon>Bacillati</taxon>
        <taxon>Actinomycetota</taxon>
        <taxon>Actinomycetes</taxon>
        <taxon>Micrococcales</taxon>
        <taxon>Micrococcaceae</taxon>
        <taxon>Glutamicibacter</taxon>
    </lineage>
</organism>
<comment type="caution">
    <text evidence="2">The sequence shown here is derived from an EMBL/GenBank/DDBJ whole genome shotgun (WGS) entry which is preliminary data.</text>
</comment>
<evidence type="ECO:0000256" key="1">
    <source>
        <dbReference type="SAM" id="MobiDB-lite"/>
    </source>
</evidence>
<proteinExistence type="predicted"/>
<dbReference type="Proteomes" id="UP000606115">
    <property type="component" value="Unassembled WGS sequence"/>
</dbReference>
<gene>
    <name evidence="2" type="ORF">GCM10007173_17130</name>
</gene>
<reference evidence="3" key="1">
    <citation type="journal article" date="2019" name="Int. J. Syst. Evol. Microbiol.">
        <title>The Global Catalogue of Microorganisms (GCM) 10K type strain sequencing project: providing services to taxonomists for standard genome sequencing and annotation.</title>
        <authorList>
            <consortium name="The Broad Institute Genomics Platform"/>
            <consortium name="The Broad Institute Genome Sequencing Center for Infectious Disease"/>
            <person name="Wu L."/>
            <person name="Ma J."/>
        </authorList>
    </citation>
    <scope>NUCLEOTIDE SEQUENCE [LARGE SCALE GENOMIC DNA]</scope>
    <source>
        <strain evidence="3">CGMCC 1.3685</strain>
    </source>
</reference>
<dbReference type="InterPro" id="IPR036614">
    <property type="entry name" value="RusA-like_sf"/>
</dbReference>
<dbReference type="RefSeq" id="WP_188685074.1">
    <property type="nucleotide sequence ID" value="NZ_BMKX01000003.1"/>
</dbReference>
<dbReference type="SUPFAM" id="SSF103084">
    <property type="entry name" value="Holliday junction resolvase RusA"/>
    <property type="match status" value="1"/>
</dbReference>
<evidence type="ECO:0000313" key="2">
    <source>
        <dbReference type="EMBL" id="GGJ58964.1"/>
    </source>
</evidence>
<feature type="region of interest" description="Disordered" evidence="1">
    <location>
        <begin position="63"/>
        <end position="84"/>
    </location>
</feature>
<sequence length="133" mass="14617">MPVRKNGKLIGKTNLVESSKALKPWRTLVTHQARRAKPKGFTPYADAVRVEVIFRFPRPKGHYGTGRNAGTLKPSAPEHHTTKPDVDKTLRAILDGLTAAGIYRDDSQVIETYAAKRYAHGDNPGATISVQSI</sequence>
<dbReference type="Gene3D" id="3.30.1330.70">
    <property type="entry name" value="Holliday junction resolvase RusA"/>
    <property type="match status" value="1"/>
</dbReference>
<evidence type="ECO:0000313" key="3">
    <source>
        <dbReference type="Proteomes" id="UP000606115"/>
    </source>
</evidence>
<dbReference type="EMBL" id="BMKX01000003">
    <property type="protein sequence ID" value="GGJ58964.1"/>
    <property type="molecule type" value="Genomic_DNA"/>
</dbReference>
<dbReference type="InterPro" id="IPR008822">
    <property type="entry name" value="Endonuclease_RusA-like"/>
</dbReference>
<accession>A0ABQ2DL54</accession>
<protein>
    <submittedName>
        <fullName evidence="2">Uncharacterized protein</fullName>
    </submittedName>
</protein>
<dbReference type="GeneID" id="303304083"/>
<keyword evidence="3" id="KW-1185">Reference proteome</keyword>
<dbReference type="Pfam" id="PF05866">
    <property type="entry name" value="RusA"/>
    <property type="match status" value="1"/>
</dbReference>